<gene>
    <name evidence="3" type="ORF">ACFQWB_16820</name>
</gene>
<feature type="coiled-coil region" evidence="1">
    <location>
        <begin position="33"/>
        <end position="68"/>
    </location>
</feature>
<evidence type="ECO:0000256" key="1">
    <source>
        <dbReference type="SAM" id="Coils"/>
    </source>
</evidence>
<dbReference type="EMBL" id="JBHTGQ010000049">
    <property type="protein sequence ID" value="MFC7751580.1"/>
    <property type="molecule type" value="Genomic_DNA"/>
</dbReference>
<reference evidence="4" key="1">
    <citation type="journal article" date="2019" name="Int. J. Syst. Evol. Microbiol.">
        <title>The Global Catalogue of Microorganisms (GCM) 10K type strain sequencing project: providing services to taxonomists for standard genome sequencing and annotation.</title>
        <authorList>
            <consortium name="The Broad Institute Genomics Platform"/>
            <consortium name="The Broad Institute Genome Sequencing Center for Infectious Disease"/>
            <person name="Wu L."/>
            <person name="Ma J."/>
        </authorList>
    </citation>
    <scope>NUCLEOTIDE SEQUENCE [LARGE SCALE GENOMIC DNA]</scope>
    <source>
        <strain evidence="4">JCM 18657</strain>
    </source>
</reference>
<evidence type="ECO:0000313" key="4">
    <source>
        <dbReference type="Proteomes" id="UP001596528"/>
    </source>
</evidence>
<accession>A0ABW2VA21</accession>
<feature type="signal peptide" evidence="2">
    <location>
        <begin position="1"/>
        <end position="21"/>
    </location>
</feature>
<keyword evidence="1" id="KW-0175">Coiled coil</keyword>
<evidence type="ECO:0000256" key="2">
    <source>
        <dbReference type="SAM" id="SignalP"/>
    </source>
</evidence>
<keyword evidence="2" id="KW-0732">Signal</keyword>
<protein>
    <submittedName>
        <fullName evidence="3">Coiled-coil domain-containing protein</fullName>
    </submittedName>
</protein>
<dbReference type="RefSeq" id="WP_138790718.1">
    <property type="nucleotide sequence ID" value="NZ_JBHTGQ010000049.1"/>
</dbReference>
<sequence>MKKVLLLCAAVFLLLGQTVFAQQENQKAEFDSIKAKKELVAKHADKKKNLSEEEMNQRTREVERKLNELAAGVAAGKLGEEEAKVQLEAMDVYMLEVPNQKKESGVTILSSGSDIYLNSVWITYDSITSRWTVTGGGYWNNTNWFNDGPSFWWGYVGETKNVGGVDAVGITYYNTSGTYNTAVISSLGYVTDHNGWSDYLYNPSHGNGRYGVAFDFQDKMRVQKVGGLGPSPDDFTYYGSGFSATITYDSNFTNYNGYARTMYAHTWDTTTINSIGFSGGGGQYGVDISWSSSSNRFVVFNGSDTVF</sequence>
<keyword evidence="4" id="KW-1185">Reference proteome</keyword>
<name>A0ABW2VA21_9BACL</name>
<organism evidence="3 4">
    <name type="scientific">Paenibacillus thermoaerophilus</name>
    <dbReference type="NCBI Taxonomy" id="1215385"/>
    <lineage>
        <taxon>Bacteria</taxon>
        <taxon>Bacillati</taxon>
        <taxon>Bacillota</taxon>
        <taxon>Bacilli</taxon>
        <taxon>Bacillales</taxon>
        <taxon>Paenibacillaceae</taxon>
        <taxon>Paenibacillus</taxon>
    </lineage>
</organism>
<evidence type="ECO:0000313" key="3">
    <source>
        <dbReference type="EMBL" id="MFC7751580.1"/>
    </source>
</evidence>
<feature type="chain" id="PRO_5047108251" evidence="2">
    <location>
        <begin position="22"/>
        <end position="307"/>
    </location>
</feature>
<proteinExistence type="predicted"/>
<dbReference type="Proteomes" id="UP001596528">
    <property type="component" value="Unassembled WGS sequence"/>
</dbReference>
<comment type="caution">
    <text evidence="3">The sequence shown here is derived from an EMBL/GenBank/DDBJ whole genome shotgun (WGS) entry which is preliminary data.</text>
</comment>